<evidence type="ECO:0000313" key="2">
    <source>
        <dbReference type="EMBL" id="ERT07445.1"/>
    </source>
</evidence>
<proteinExistence type="predicted"/>
<comment type="caution">
    <text evidence="2">The sequence shown here is derived from an EMBL/GenBank/DDBJ whole genome shotgun (WGS) entry which is preliminary data.</text>
</comment>
<evidence type="ECO:0000313" key="3">
    <source>
        <dbReference type="Proteomes" id="UP000017127"/>
    </source>
</evidence>
<dbReference type="PATRIC" id="fig|1348334.3.peg.2448"/>
<name>U7QK46_9CYAN</name>
<gene>
    <name evidence="2" type="ORF">M595_2528</name>
</gene>
<sequence length="184" mass="20502">MKFRPYPGIWVAGAIIVLSLGFRQLWLNTCISSTEFEQSLDPDNVPVFIPSTIPDSTPNPTPTPSLTENATPENRLKPSSEPVSRGQEAAFRVSNQSNHPVRIAWRSRSPTSEPVHWDFAPQEGSVNGLMLSLPDTDLTLQPGDILIVFAQDGSRRYWGPYIVGKTASPTWNSQVEEWQLFVQP</sequence>
<evidence type="ECO:0000256" key="1">
    <source>
        <dbReference type="SAM" id="MobiDB-lite"/>
    </source>
</evidence>
<dbReference type="EMBL" id="AUZM01000021">
    <property type="protein sequence ID" value="ERT07445.1"/>
    <property type="molecule type" value="Genomic_DNA"/>
</dbReference>
<organism evidence="2 3">
    <name type="scientific">Lyngbya aestuarii BL J</name>
    <dbReference type="NCBI Taxonomy" id="1348334"/>
    <lineage>
        <taxon>Bacteria</taxon>
        <taxon>Bacillati</taxon>
        <taxon>Cyanobacteriota</taxon>
        <taxon>Cyanophyceae</taxon>
        <taxon>Oscillatoriophycideae</taxon>
        <taxon>Oscillatoriales</taxon>
        <taxon>Microcoleaceae</taxon>
        <taxon>Lyngbya</taxon>
    </lineage>
</organism>
<dbReference type="Proteomes" id="UP000017127">
    <property type="component" value="Unassembled WGS sequence"/>
</dbReference>
<protein>
    <submittedName>
        <fullName evidence="2">Uncharacterized protein</fullName>
    </submittedName>
</protein>
<keyword evidence="3" id="KW-1185">Reference proteome</keyword>
<feature type="region of interest" description="Disordered" evidence="1">
    <location>
        <begin position="50"/>
        <end position="88"/>
    </location>
</feature>
<dbReference type="RefSeq" id="WP_023066286.1">
    <property type="nucleotide sequence ID" value="NZ_AUZM01000021.1"/>
</dbReference>
<dbReference type="AlphaFoldDB" id="U7QK46"/>
<dbReference type="OrthoDB" id="511601at2"/>
<accession>U7QK46</accession>
<reference evidence="2 3" key="1">
    <citation type="journal article" date="2013" name="Front. Microbiol.">
        <title>Comparative genomic analyses of the cyanobacterium, Lyngbya aestuarii BL J, a powerful hydrogen producer.</title>
        <authorList>
            <person name="Kothari A."/>
            <person name="Vaughn M."/>
            <person name="Garcia-Pichel F."/>
        </authorList>
    </citation>
    <scope>NUCLEOTIDE SEQUENCE [LARGE SCALE GENOMIC DNA]</scope>
    <source>
        <strain evidence="2 3">BL J</strain>
    </source>
</reference>